<gene>
    <name evidence="7" type="ORF">GCM10016272_27440</name>
</gene>
<organism evidence="7 8">
    <name type="scientific">Psychrobacter glaciei</name>
    <dbReference type="NCBI Taxonomy" id="619771"/>
    <lineage>
        <taxon>Bacteria</taxon>
        <taxon>Pseudomonadati</taxon>
        <taxon>Pseudomonadota</taxon>
        <taxon>Gammaproteobacteria</taxon>
        <taxon>Moraxellales</taxon>
        <taxon>Moraxellaceae</taxon>
        <taxon>Psychrobacter</taxon>
    </lineage>
</organism>
<dbReference type="EMBL" id="BMZR01000011">
    <property type="protein sequence ID" value="GHD38362.1"/>
    <property type="molecule type" value="Genomic_DNA"/>
</dbReference>
<evidence type="ECO:0000256" key="5">
    <source>
        <dbReference type="ARBA" id="ARBA00023237"/>
    </source>
</evidence>
<evidence type="ECO:0000313" key="8">
    <source>
        <dbReference type="Proteomes" id="UP000610203"/>
    </source>
</evidence>
<dbReference type="InterPro" id="IPR010583">
    <property type="entry name" value="MipA"/>
</dbReference>
<evidence type="ECO:0000256" key="4">
    <source>
        <dbReference type="ARBA" id="ARBA00023136"/>
    </source>
</evidence>
<evidence type="ECO:0000256" key="6">
    <source>
        <dbReference type="SAM" id="SignalP"/>
    </source>
</evidence>
<keyword evidence="5" id="KW-0998">Cell outer membrane</keyword>
<dbReference type="Pfam" id="PF06629">
    <property type="entry name" value="MipA"/>
    <property type="match status" value="1"/>
</dbReference>
<comment type="caution">
    <text evidence="7">The sequence shown here is derived from an EMBL/GenBank/DDBJ whole genome shotgun (WGS) entry which is preliminary data.</text>
</comment>
<feature type="signal peptide" evidence="6">
    <location>
        <begin position="1"/>
        <end position="33"/>
    </location>
</feature>
<dbReference type="RefSeq" id="WP_189586983.1">
    <property type="nucleotide sequence ID" value="NZ_BMZR01000011.1"/>
</dbReference>
<evidence type="ECO:0000256" key="3">
    <source>
        <dbReference type="ARBA" id="ARBA00022729"/>
    </source>
</evidence>
<evidence type="ECO:0000256" key="2">
    <source>
        <dbReference type="ARBA" id="ARBA00005722"/>
    </source>
</evidence>
<reference evidence="8" key="1">
    <citation type="journal article" date="2019" name="Int. J. Syst. Evol. Microbiol.">
        <title>The Global Catalogue of Microorganisms (GCM) 10K type strain sequencing project: providing services to taxonomists for standard genome sequencing and annotation.</title>
        <authorList>
            <consortium name="The Broad Institute Genomics Platform"/>
            <consortium name="The Broad Institute Genome Sequencing Center for Infectious Disease"/>
            <person name="Wu L."/>
            <person name="Ma J."/>
        </authorList>
    </citation>
    <scope>NUCLEOTIDE SEQUENCE [LARGE SCALE GENOMIC DNA]</scope>
    <source>
        <strain evidence="8">KCTC 42280</strain>
    </source>
</reference>
<comment type="subcellular location">
    <subcellularLocation>
        <location evidence="1">Cell outer membrane</location>
    </subcellularLocation>
</comment>
<evidence type="ECO:0000313" key="7">
    <source>
        <dbReference type="EMBL" id="GHD38362.1"/>
    </source>
</evidence>
<feature type="chain" id="PRO_5046028538" evidence="6">
    <location>
        <begin position="34"/>
        <end position="269"/>
    </location>
</feature>
<dbReference type="PANTHER" id="PTHR38776:SF1">
    <property type="entry name" value="MLTA-INTERACTING PROTEIN-RELATED"/>
    <property type="match status" value="1"/>
</dbReference>
<accession>A0ABQ3GVX0</accession>
<sequence>MNPRAKSLKNSLYPSAITLLVLATLGMSTTAIAQSESNASNKNESNFTVGAGLAYSPEYEGSEDYKTSVLPLLNYRNGRFFAGALGGIGYDLSTKKGLSIGPVLSYQPGRDESDHERLKGLGDIDPSANLGAFVKWDLKPFSVNSTIKQGLGGDVSGTELKLGVGYALPLGPKDSLNFDASINWADQDIMEGYLGVTPEQSNSSGLATYDASAGIRRYGVGASWTHIYTPKVFSTLNAGVYQLGSEAADSPITTSRTGGLVGASVGYKF</sequence>
<name>A0ABQ3GVX0_9GAMM</name>
<keyword evidence="3 6" id="KW-0732">Signal</keyword>
<evidence type="ECO:0000256" key="1">
    <source>
        <dbReference type="ARBA" id="ARBA00004442"/>
    </source>
</evidence>
<keyword evidence="8" id="KW-1185">Reference proteome</keyword>
<keyword evidence="4" id="KW-0472">Membrane</keyword>
<proteinExistence type="inferred from homology"/>
<dbReference type="Proteomes" id="UP000610203">
    <property type="component" value="Unassembled WGS sequence"/>
</dbReference>
<dbReference type="PANTHER" id="PTHR38776">
    <property type="entry name" value="MLTA-INTERACTING PROTEIN-RELATED"/>
    <property type="match status" value="1"/>
</dbReference>
<protein>
    <submittedName>
        <fullName evidence="7">Outer membrane (Scaffolding) protein</fullName>
    </submittedName>
</protein>
<comment type="similarity">
    <text evidence="2">Belongs to the MipA/OmpV family.</text>
</comment>